<gene>
    <name evidence="3" type="primary">72</name>
    <name evidence="3" type="ORF">PBI_HENDRIX_72</name>
</gene>
<reference evidence="4" key="1">
    <citation type="submission" date="2018-04" db="EMBL/GenBank/DDBJ databases">
        <authorList>
            <person name="Go L.Y."/>
            <person name="Mitchell J.A."/>
        </authorList>
    </citation>
    <scope>NUCLEOTIDE SEQUENCE [LARGE SCALE GENOMIC DNA]</scope>
</reference>
<dbReference type="RefSeq" id="YP_009802010.1">
    <property type="nucleotide sequence ID" value="NC_047977.1"/>
</dbReference>
<evidence type="ECO:0000256" key="1">
    <source>
        <dbReference type="ARBA" id="ARBA00022737"/>
    </source>
</evidence>
<proteinExistence type="predicted"/>
<dbReference type="CDD" id="cd00063">
    <property type="entry name" value="FN3"/>
    <property type="match status" value="5"/>
</dbReference>
<dbReference type="PANTHER" id="PTHR13817">
    <property type="entry name" value="TITIN"/>
    <property type="match status" value="1"/>
</dbReference>
<dbReference type="SUPFAM" id="SSF49265">
    <property type="entry name" value="Fibronectin type III"/>
    <property type="match status" value="3"/>
</dbReference>
<evidence type="ECO:0000259" key="2">
    <source>
        <dbReference type="PROSITE" id="PS50853"/>
    </source>
</evidence>
<dbReference type="PANTHER" id="PTHR13817:SF73">
    <property type="entry name" value="FIBRONECTIN TYPE-III DOMAIN-CONTAINING PROTEIN"/>
    <property type="match status" value="1"/>
</dbReference>
<dbReference type="Proteomes" id="UP000247284">
    <property type="component" value="Segment"/>
</dbReference>
<dbReference type="InterPro" id="IPR003961">
    <property type="entry name" value="FN3_dom"/>
</dbReference>
<dbReference type="Gene3D" id="2.60.40.10">
    <property type="entry name" value="Immunoglobulins"/>
    <property type="match status" value="6"/>
</dbReference>
<dbReference type="Pfam" id="PF00041">
    <property type="entry name" value="fn3"/>
    <property type="match status" value="4"/>
</dbReference>
<dbReference type="InterPro" id="IPR036116">
    <property type="entry name" value="FN3_sf"/>
</dbReference>
<feature type="domain" description="Fibronectin type-III" evidence="2">
    <location>
        <begin position="573"/>
        <end position="667"/>
    </location>
</feature>
<dbReference type="EMBL" id="MH183162">
    <property type="protein sequence ID" value="AWN07743.1"/>
    <property type="molecule type" value="Genomic_DNA"/>
</dbReference>
<dbReference type="KEGG" id="vg:54992539"/>
<accession>A0A2U8UUJ1</accession>
<evidence type="ECO:0000313" key="4">
    <source>
        <dbReference type="Proteomes" id="UP000247284"/>
    </source>
</evidence>
<keyword evidence="4" id="KW-1185">Reference proteome</keyword>
<keyword evidence="1" id="KW-0677">Repeat</keyword>
<organism evidence="3 4">
    <name type="scientific">Microbacterium phage Hendrix</name>
    <dbReference type="NCBI Taxonomy" id="2182341"/>
    <lineage>
        <taxon>Viruses</taxon>
        <taxon>Duplodnaviria</taxon>
        <taxon>Heunggongvirae</taxon>
        <taxon>Uroviricota</taxon>
        <taxon>Caudoviricetes</taxon>
        <taxon>Rogerhendrixvirus</taxon>
        <taxon>Rogerhendrixvirus hendrix</taxon>
    </lineage>
</organism>
<name>A0A2U8UUJ1_9CAUD</name>
<dbReference type="SMART" id="SM00060">
    <property type="entry name" value="FN3"/>
    <property type="match status" value="6"/>
</dbReference>
<feature type="domain" description="Fibronectin type-III" evidence="2">
    <location>
        <begin position="668"/>
        <end position="758"/>
    </location>
</feature>
<feature type="domain" description="Fibronectin type-III" evidence="2">
    <location>
        <begin position="206"/>
        <end position="301"/>
    </location>
</feature>
<dbReference type="InterPro" id="IPR050964">
    <property type="entry name" value="Striated_Muscle_Regulatory"/>
</dbReference>
<evidence type="ECO:0000313" key="3">
    <source>
        <dbReference type="EMBL" id="AWN07743.1"/>
    </source>
</evidence>
<sequence>MTWIGAVSIGTGGTMIIDDDGTNIRYYLDQKDGATNIGSPGVDWSINVNGTTYAGKFTWASGGGTRLIAGPIGVSTNQVTSFAIASTGTQGFGSGGTVYGTINRSTTPNAPTPVTYSSVTDTSMRLAWTLAGNGGAAIDQVLLRRSLTSDFASYVDYPLSANATSYTATGLTKNTRYYWRVFAHNINGFSPPSGTTSQVTADAPAAPGTPTATNVTAVSMRLTWALPSDNGGMALTGVKLRRARNSAFTTDVEDFDLAANATALTVTDLIPDTTYYWRVFVKNAAGFSPSSGIRTQATPATGAPGLDVTASATSSVARFTPPGGLSGVSQYDLERRQIGGGGLVNQQSTSGTSITSTGLTAGTRYEYRARARWNGGGGYIYYSPWTDWSGTPAAPGSLTATGTGPDSVRLNWTTPSNGGLALNAIIVERSTSASFTSVATTTLAANATSLAVTGLNPNTTYYWRVYARNEQGLSPAATTSWKTFPETSPGFSITRTETSSTAVLTPPTGGSAPTKYTLERRVVGSSTISSTDSATSPIVYNGLESDFRYEWRASAWYGTYQTPWSGWLSTPGSPTTPSVTELTPTSLKLSWSLSTSNGGRTPTAVKLRRSTDPSFATYTETVLAATATSASVTGLTAATTYYWRVVQTNAVGDSVPSGTRTQTTLAATPPGLTVTAAVAGTTSSAAMTPPGGFSGVTKYTLQRRVAGTSSVTTLEAASSPITSSGLQPGTRYEYRASAWFGDYQSPWTSWVALTQPNPNTDPGAYFDGNTQNSSSVSYTWTGTANNSSTVATAVTPTGWAVFERAAASCGGTGAVFRAVGGASGGTSARAVFFTDATNAGLQFGTSDQVADARAVVGEDAPYVGSIYVMLSKSQRVRAVIRWMTAGGTYISASTGDAVVVPAGVWTRLSTGVRTSPIGARRASVVVQDVTGTGHSLWLGGDWVQADAAMLTLQTLFPYFDGDDARDNAQYDYSWVGTPNASESTRAPAVQRYVDPLADPNCPPPPQPPAAPTIQDDCIVPVGTWRRYWAQIPATEISDHLQMIPTIYVSTASAAAQQVRVRIYENPNQITPEEFDDSSWMSEQIISYLPARTRLTLEGVDRRAYAAVNGADDIAADKLLYGTDGAPASWAMLGCGIAYLLSFDVPLDAPTGNVSVEIDLTRKVM</sequence>
<feature type="domain" description="Fibronectin type-III" evidence="2">
    <location>
        <begin position="394"/>
        <end position="487"/>
    </location>
</feature>
<feature type="domain" description="Fibronectin type-III" evidence="2">
    <location>
        <begin position="110"/>
        <end position="203"/>
    </location>
</feature>
<dbReference type="GeneID" id="54992539"/>
<dbReference type="InterPro" id="IPR013783">
    <property type="entry name" value="Ig-like_fold"/>
</dbReference>
<dbReference type="PROSITE" id="PS50853">
    <property type="entry name" value="FN3"/>
    <property type="match status" value="5"/>
</dbReference>
<protein>
    <submittedName>
        <fullName evidence="3">Minor tail protein</fullName>
    </submittedName>
</protein>